<organism evidence="20 21">
    <name type="scientific">Natronincola ferrireducens</name>
    <dbReference type="NCBI Taxonomy" id="393762"/>
    <lineage>
        <taxon>Bacteria</taxon>
        <taxon>Bacillati</taxon>
        <taxon>Bacillota</taxon>
        <taxon>Clostridia</taxon>
        <taxon>Peptostreptococcales</taxon>
        <taxon>Natronincolaceae</taxon>
        <taxon>Natronincola</taxon>
    </lineage>
</organism>
<dbReference type="AlphaFoldDB" id="A0A1G9C506"/>
<comment type="pathway">
    <text evidence="3 18">Phospholipid metabolism; CDP-diacylglycerol biosynthesis; CDP-diacylglycerol from sn-glycerol 3-phosphate: step 3/3.</text>
</comment>
<comment type="subcellular location">
    <subcellularLocation>
        <location evidence="2">Cell membrane</location>
        <topology evidence="2">Multi-pass membrane protein</topology>
    </subcellularLocation>
</comment>
<evidence type="ECO:0000256" key="15">
    <source>
        <dbReference type="ARBA" id="ARBA00023136"/>
    </source>
</evidence>
<dbReference type="OrthoDB" id="9799199at2"/>
<dbReference type="InterPro" id="IPR000374">
    <property type="entry name" value="PC_trans"/>
</dbReference>
<evidence type="ECO:0000256" key="11">
    <source>
        <dbReference type="ARBA" id="ARBA00022692"/>
    </source>
</evidence>
<keyword evidence="10 18" id="KW-0808">Transferase</keyword>
<dbReference type="RefSeq" id="WP_090552468.1">
    <property type="nucleotide sequence ID" value="NZ_FNFP01000002.1"/>
</dbReference>
<evidence type="ECO:0000256" key="18">
    <source>
        <dbReference type="RuleBase" id="RU003938"/>
    </source>
</evidence>
<feature type="transmembrane region" description="Helical" evidence="19">
    <location>
        <begin position="76"/>
        <end position="94"/>
    </location>
</feature>
<accession>A0A1G9C506</accession>
<keyword evidence="13 19" id="KW-1133">Transmembrane helix</keyword>
<evidence type="ECO:0000256" key="14">
    <source>
        <dbReference type="ARBA" id="ARBA00023098"/>
    </source>
</evidence>
<feature type="transmembrane region" description="Helical" evidence="19">
    <location>
        <begin position="27"/>
        <end position="45"/>
    </location>
</feature>
<feature type="transmembrane region" description="Helical" evidence="19">
    <location>
        <begin position="130"/>
        <end position="154"/>
    </location>
</feature>
<evidence type="ECO:0000256" key="1">
    <source>
        <dbReference type="ARBA" id="ARBA00001698"/>
    </source>
</evidence>
<name>A0A1G9C506_9FIRM</name>
<comment type="pathway">
    <text evidence="4">Lipid metabolism.</text>
</comment>
<dbReference type="UniPathway" id="UPA00557">
    <property type="reaction ID" value="UER00614"/>
</dbReference>
<dbReference type="EC" id="2.7.7.41" evidence="6 18"/>
<dbReference type="Proteomes" id="UP000198718">
    <property type="component" value="Unassembled WGS sequence"/>
</dbReference>
<evidence type="ECO:0000313" key="20">
    <source>
        <dbReference type="EMBL" id="SDK46731.1"/>
    </source>
</evidence>
<dbReference type="GO" id="GO:0004605">
    <property type="term" value="F:phosphatidate cytidylyltransferase activity"/>
    <property type="evidence" value="ECO:0007669"/>
    <property type="project" value="UniProtKB-EC"/>
</dbReference>
<evidence type="ECO:0000256" key="19">
    <source>
        <dbReference type="SAM" id="Phobius"/>
    </source>
</evidence>
<evidence type="ECO:0000256" key="13">
    <source>
        <dbReference type="ARBA" id="ARBA00022989"/>
    </source>
</evidence>
<keyword evidence="16" id="KW-0594">Phospholipid biosynthesis</keyword>
<evidence type="ECO:0000256" key="6">
    <source>
        <dbReference type="ARBA" id="ARBA00012487"/>
    </source>
</evidence>
<feature type="transmembrane region" description="Helical" evidence="19">
    <location>
        <begin position="52"/>
        <end position="70"/>
    </location>
</feature>
<keyword evidence="14" id="KW-0443">Lipid metabolism</keyword>
<evidence type="ECO:0000256" key="2">
    <source>
        <dbReference type="ARBA" id="ARBA00004651"/>
    </source>
</evidence>
<evidence type="ECO:0000313" key="21">
    <source>
        <dbReference type="Proteomes" id="UP000198718"/>
    </source>
</evidence>
<keyword evidence="21" id="KW-1185">Reference proteome</keyword>
<keyword evidence="8" id="KW-1003">Cell membrane</keyword>
<reference evidence="20 21" key="1">
    <citation type="submission" date="2016-10" db="EMBL/GenBank/DDBJ databases">
        <authorList>
            <person name="de Groot N.N."/>
        </authorList>
    </citation>
    <scope>NUCLEOTIDE SEQUENCE [LARGE SCALE GENOMIC DNA]</scope>
    <source>
        <strain evidence="20 21">DSM 18346</strain>
    </source>
</reference>
<feature type="transmembrane region" description="Helical" evidence="19">
    <location>
        <begin position="5"/>
        <end position="21"/>
    </location>
</feature>
<dbReference type="GO" id="GO:0016024">
    <property type="term" value="P:CDP-diacylglycerol biosynthetic process"/>
    <property type="evidence" value="ECO:0007669"/>
    <property type="project" value="UniProtKB-UniPathway"/>
</dbReference>
<evidence type="ECO:0000256" key="5">
    <source>
        <dbReference type="ARBA" id="ARBA00010185"/>
    </source>
</evidence>
<keyword evidence="15 19" id="KW-0472">Membrane</keyword>
<dbReference type="EMBL" id="FNFP01000002">
    <property type="protein sequence ID" value="SDK46731.1"/>
    <property type="molecule type" value="Genomic_DNA"/>
</dbReference>
<feature type="transmembrane region" description="Helical" evidence="19">
    <location>
        <begin position="175"/>
        <end position="203"/>
    </location>
</feature>
<comment type="catalytic activity">
    <reaction evidence="1 18">
        <text>a 1,2-diacyl-sn-glycero-3-phosphate + CTP + H(+) = a CDP-1,2-diacyl-sn-glycerol + diphosphate</text>
        <dbReference type="Rhea" id="RHEA:16229"/>
        <dbReference type="ChEBI" id="CHEBI:15378"/>
        <dbReference type="ChEBI" id="CHEBI:33019"/>
        <dbReference type="ChEBI" id="CHEBI:37563"/>
        <dbReference type="ChEBI" id="CHEBI:58332"/>
        <dbReference type="ChEBI" id="CHEBI:58608"/>
        <dbReference type="EC" id="2.7.7.41"/>
    </reaction>
</comment>
<dbReference type="STRING" id="393762.SAMN05660472_01364"/>
<dbReference type="GO" id="GO:0005886">
    <property type="term" value="C:plasma membrane"/>
    <property type="evidence" value="ECO:0007669"/>
    <property type="project" value="UniProtKB-SubCell"/>
</dbReference>
<evidence type="ECO:0000256" key="8">
    <source>
        <dbReference type="ARBA" id="ARBA00022475"/>
    </source>
</evidence>
<evidence type="ECO:0000256" key="3">
    <source>
        <dbReference type="ARBA" id="ARBA00005119"/>
    </source>
</evidence>
<dbReference type="PANTHER" id="PTHR46382:SF1">
    <property type="entry name" value="PHOSPHATIDATE CYTIDYLYLTRANSFERASE"/>
    <property type="match status" value="1"/>
</dbReference>
<gene>
    <name evidence="20" type="ORF">SAMN05660472_01364</name>
</gene>
<dbReference type="Pfam" id="PF01148">
    <property type="entry name" value="CTP_transf_1"/>
    <property type="match status" value="1"/>
</dbReference>
<keyword evidence="12 18" id="KW-0548">Nucleotidyltransferase</keyword>
<evidence type="ECO:0000256" key="9">
    <source>
        <dbReference type="ARBA" id="ARBA00022516"/>
    </source>
</evidence>
<protein>
    <recommendedName>
        <fullName evidence="7 18">Phosphatidate cytidylyltransferase</fullName>
        <ecNumber evidence="6 18">2.7.7.41</ecNumber>
    </recommendedName>
</protein>
<keyword evidence="9" id="KW-0444">Lipid biosynthesis</keyword>
<evidence type="ECO:0000256" key="4">
    <source>
        <dbReference type="ARBA" id="ARBA00005189"/>
    </source>
</evidence>
<evidence type="ECO:0000256" key="10">
    <source>
        <dbReference type="ARBA" id="ARBA00022679"/>
    </source>
</evidence>
<evidence type="ECO:0000256" key="16">
    <source>
        <dbReference type="ARBA" id="ARBA00023209"/>
    </source>
</evidence>
<feature type="transmembrane region" description="Helical" evidence="19">
    <location>
        <begin position="243"/>
        <end position="259"/>
    </location>
</feature>
<dbReference type="PROSITE" id="PS01315">
    <property type="entry name" value="CDS"/>
    <property type="match status" value="1"/>
</dbReference>
<evidence type="ECO:0000256" key="7">
    <source>
        <dbReference type="ARBA" id="ARBA00019373"/>
    </source>
</evidence>
<evidence type="ECO:0000256" key="17">
    <source>
        <dbReference type="ARBA" id="ARBA00023264"/>
    </source>
</evidence>
<keyword evidence="17" id="KW-1208">Phospholipid metabolism</keyword>
<keyword evidence="11 18" id="KW-0812">Transmembrane</keyword>
<dbReference type="PANTHER" id="PTHR46382">
    <property type="entry name" value="PHOSPHATIDATE CYTIDYLYLTRANSFERASE"/>
    <property type="match status" value="1"/>
</dbReference>
<comment type="similarity">
    <text evidence="5 18">Belongs to the CDS family.</text>
</comment>
<sequence length="260" mass="28811">MLKRIISGVVGIPLLIFIVLYGDLPLYLATMLVSLIGLGEFYHAMTFKEYNPISYIGYGVGIALLTIFYFSLNLELIFLLIFIATIILSGILLYNSKHTILDISVTLYGVLYVPLFLGHIILTDKLNNSYIIWLIFIIAWATDTFAYFGGCFFGKTKLCPSISPKKTVEGAISGILGSIIVSSIFAYIFFIEYIVMVGFLGFFGSIIAQGGDLTASQIKRYVGIKDFGNLIPGHGGVLDRFDSILFTAPIVYYFFALLVK</sequence>
<proteinExistence type="inferred from homology"/>
<evidence type="ECO:0000256" key="12">
    <source>
        <dbReference type="ARBA" id="ARBA00022695"/>
    </source>
</evidence>
<feature type="transmembrane region" description="Helical" evidence="19">
    <location>
        <begin position="106"/>
        <end position="124"/>
    </location>
</feature>